<evidence type="ECO:0000256" key="1">
    <source>
        <dbReference type="ARBA" id="ARBA00004141"/>
    </source>
</evidence>
<feature type="transmembrane region" description="Helical" evidence="5">
    <location>
        <begin position="314"/>
        <end position="337"/>
    </location>
</feature>
<dbReference type="Pfam" id="PF13242">
    <property type="entry name" value="Hydrolase_like"/>
    <property type="match status" value="1"/>
</dbReference>
<dbReference type="Gene3D" id="1.20.120.1780">
    <property type="entry name" value="UbiA prenyltransferase"/>
    <property type="match status" value="1"/>
</dbReference>
<dbReference type="InterPro" id="IPR000537">
    <property type="entry name" value="UbiA_prenyltransferase"/>
</dbReference>
<evidence type="ECO:0000313" key="7">
    <source>
        <dbReference type="Proteomes" id="UP000275777"/>
    </source>
</evidence>
<feature type="transmembrane region" description="Helical" evidence="5">
    <location>
        <begin position="247"/>
        <end position="266"/>
    </location>
</feature>
<evidence type="ECO:0000256" key="3">
    <source>
        <dbReference type="ARBA" id="ARBA00022989"/>
    </source>
</evidence>
<dbReference type="GO" id="GO:0016765">
    <property type="term" value="F:transferase activity, transferring alkyl or aryl (other than methyl) groups"/>
    <property type="evidence" value="ECO:0007669"/>
    <property type="project" value="InterPro"/>
</dbReference>
<evidence type="ECO:0000256" key="4">
    <source>
        <dbReference type="ARBA" id="ARBA00023136"/>
    </source>
</evidence>
<evidence type="ECO:0000256" key="2">
    <source>
        <dbReference type="ARBA" id="ARBA00022692"/>
    </source>
</evidence>
<gene>
    <name evidence="6" type="ORF">NCTC9695_05761</name>
</gene>
<evidence type="ECO:0000256" key="5">
    <source>
        <dbReference type="SAM" id="Phobius"/>
    </source>
</evidence>
<dbReference type="Proteomes" id="UP000275777">
    <property type="component" value="Chromosome"/>
</dbReference>
<dbReference type="InterPro" id="IPR036412">
    <property type="entry name" value="HAD-like_sf"/>
</dbReference>
<keyword evidence="6" id="KW-0808">Transferase</keyword>
<keyword evidence="2 5" id="KW-0812">Transmembrane</keyword>
<feature type="transmembrane region" description="Helical" evidence="5">
    <location>
        <begin position="160"/>
        <end position="176"/>
    </location>
</feature>
<dbReference type="EMBL" id="LR134182">
    <property type="protein sequence ID" value="VEB45251.1"/>
    <property type="molecule type" value="Genomic_DNA"/>
</dbReference>
<dbReference type="SUPFAM" id="SSF56784">
    <property type="entry name" value="HAD-like"/>
    <property type="match status" value="1"/>
</dbReference>
<dbReference type="GO" id="GO:0016020">
    <property type="term" value="C:membrane"/>
    <property type="evidence" value="ECO:0007669"/>
    <property type="project" value="UniProtKB-SubCell"/>
</dbReference>
<dbReference type="Pfam" id="PF01040">
    <property type="entry name" value="UbiA"/>
    <property type="match status" value="1"/>
</dbReference>
<dbReference type="Gene3D" id="3.40.50.1000">
    <property type="entry name" value="HAD superfamily/HAD-like"/>
    <property type="match status" value="1"/>
</dbReference>
<reference evidence="6 7" key="1">
    <citation type="submission" date="2018-12" db="EMBL/GenBank/DDBJ databases">
        <authorList>
            <consortium name="Pathogen Informatics"/>
        </authorList>
    </citation>
    <scope>NUCLEOTIDE SEQUENCE [LARGE SCALE GENOMIC DNA]</scope>
    <source>
        <strain evidence="6 7">NCTC9695</strain>
    </source>
</reference>
<sequence length="372" mass="41253">MVLGKPNPYALESVMDLPAPLSDCVVIGDSPLQDVALARKAGARAVLVASAAKRRTARSRTGASTPSINCFPYCAGDSMNIRALSLGTAGYFFTNRFHIALMPVFLTYFWNQALRLPLAFDYYLMIVLTTAGGYIYNIYTDAEEDGVNYSSRYRLFGRNRHTKAVVAACFFGGFLLSLHAGWIFVLYGGAVHFLGSLYSRPLPFVWRGRPLRIKEVPFVKNLYAGLFWSVALVLTPHLYVGVRPGEAALQAIVLSFALNYFVELMWDIRDMPGDARAGFRTVPLLLGERAAYWLLRLVHLLTCALMYYGAASGVLTPGCMLFAVVHLPVGLLFLEWYRRQPEKDWASHLYIMYGGGLLAAGMVWTHALTTGS</sequence>
<feature type="transmembrane region" description="Helical" evidence="5">
    <location>
        <begin position="221"/>
        <end position="241"/>
    </location>
</feature>
<accession>A0A447TKA0</accession>
<feature type="transmembrane region" description="Helical" evidence="5">
    <location>
        <begin position="122"/>
        <end position="139"/>
    </location>
</feature>
<comment type="subcellular location">
    <subcellularLocation>
        <location evidence="1">Membrane</location>
        <topology evidence="1">Multi-pass membrane protein</topology>
    </subcellularLocation>
</comment>
<protein>
    <submittedName>
        <fullName evidence="6">Prenyltransferase</fullName>
    </submittedName>
</protein>
<proteinExistence type="predicted"/>
<dbReference type="AlphaFoldDB" id="A0A447TKA0"/>
<keyword evidence="3 5" id="KW-1133">Transmembrane helix</keyword>
<dbReference type="InterPro" id="IPR023214">
    <property type="entry name" value="HAD_sf"/>
</dbReference>
<feature type="transmembrane region" description="Helical" evidence="5">
    <location>
        <begin position="349"/>
        <end position="367"/>
    </location>
</feature>
<keyword evidence="4 5" id="KW-0472">Membrane</keyword>
<name>A0A447TKA0_CHRVL</name>
<feature type="transmembrane region" description="Helical" evidence="5">
    <location>
        <begin position="89"/>
        <end position="110"/>
    </location>
</feature>
<evidence type="ECO:0000313" key="6">
    <source>
        <dbReference type="EMBL" id="VEB45251.1"/>
    </source>
</evidence>
<organism evidence="6 7">
    <name type="scientific">Chromobacterium violaceum</name>
    <dbReference type="NCBI Taxonomy" id="536"/>
    <lineage>
        <taxon>Bacteria</taxon>
        <taxon>Pseudomonadati</taxon>
        <taxon>Pseudomonadota</taxon>
        <taxon>Betaproteobacteria</taxon>
        <taxon>Neisseriales</taxon>
        <taxon>Chromobacteriaceae</taxon>
        <taxon>Chromobacterium</taxon>
    </lineage>
</organism>